<protein>
    <submittedName>
        <fullName evidence="4">NAD(P)-binding protein</fullName>
    </submittedName>
</protein>
<dbReference type="PRINTS" id="PR00081">
    <property type="entry name" value="GDHRDH"/>
</dbReference>
<dbReference type="AlphaFoldDB" id="A0A6A6DH62"/>
<keyword evidence="2" id="KW-0521">NADP</keyword>
<sequence>MAGLAISDLFNVNGMVFAVTGGGSGLGEWMALALCENGASKIFILGRRGASLLKVAAKAINGNIILIPCDISSQDAAADLLEKQTPFVNAVIANPGLSGTITNIGPRSSDSTIAFIQEQLWNTSLDEARQVMDVNVIGALYTFVAFMELLNAGNTHPGSRGKMGIPANYTAPGMFLTEMTEVNYLNLLEALPIVTSTQSVSKGED</sequence>
<dbReference type="EMBL" id="ML994672">
    <property type="protein sequence ID" value="KAF2178807.1"/>
    <property type="molecule type" value="Genomic_DNA"/>
</dbReference>
<dbReference type="GO" id="GO:0016491">
    <property type="term" value="F:oxidoreductase activity"/>
    <property type="evidence" value="ECO:0007669"/>
    <property type="project" value="UniProtKB-KW"/>
</dbReference>
<evidence type="ECO:0000313" key="4">
    <source>
        <dbReference type="EMBL" id="KAF2178807.1"/>
    </source>
</evidence>
<dbReference type="PANTHER" id="PTHR43618:SF18">
    <property type="entry name" value="SHORT CHAIN DEHYDROGENASE_REDUCTASE FAMILY (AFU_ORTHOLOGUE AFUA_5G12480)"/>
    <property type="match status" value="1"/>
</dbReference>
<dbReference type="Gene3D" id="3.40.50.720">
    <property type="entry name" value="NAD(P)-binding Rossmann-like Domain"/>
    <property type="match status" value="1"/>
</dbReference>
<name>A0A6A6DH62_9PEZI</name>
<keyword evidence="3" id="KW-0560">Oxidoreductase</keyword>
<dbReference type="OrthoDB" id="2898618at2759"/>
<accession>A0A6A6DH62</accession>
<evidence type="ECO:0000256" key="2">
    <source>
        <dbReference type="ARBA" id="ARBA00022857"/>
    </source>
</evidence>
<dbReference type="InterPro" id="IPR052178">
    <property type="entry name" value="Sec_Metab_Biosynth_SDR"/>
</dbReference>
<evidence type="ECO:0000256" key="1">
    <source>
        <dbReference type="ARBA" id="ARBA00006484"/>
    </source>
</evidence>
<dbReference type="InterPro" id="IPR036291">
    <property type="entry name" value="NAD(P)-bd_dom_sf"/>
</dbReference>
<dbReference type="SUPFAM" id="SSF51735">
    <property type="entry name" value="NAD(P)-binding Rossmann-fold domains"/>
    <property type="match status" value="1"/>
</dbReference>
<dbReference type="InterPro" id="IPR002347">
    <property type="entry name" value="SDR_fam"/>
</dbReference>
<evidence type="ECO:0000256" key="3">
    <source>
        <dbReference type="ARBA" id="ARBA00023002"/>
    </source>
</evidence>
<dbReference type="PANTHER" id="PTHR43618">
    <property type="entry name" value="7-ALPHA-HYDROXYSTEROID DEHYDROGENASE"/>
    <property type="match status" value="1"/>
</dbReference>
<proteinExistence type="inferred from homology"/>
<comment type="similarity">
    <text evidence="1">Belongs to the short-chain dehydrogenases/reductases (SDR) family.</text>
</comment>
<dbReference type="Proteomes" id="UP000800200">
    <property type="component" value="Unassembled WGS sequence"/>
</dbReference>
<gene>
    <name evidence="4" type="ORF">K469DRAFT_324599</name>
</gene>
<reference evidence="4" key="1">
    <citation type="journal article" date="2020" name="Stud. Mycol.">
        <title>101 Dothideomycetes genomes: a test case for predicting lifestyles and emergence of pathogens.</title>
        <authorList>
            <person name="Haridas S."/>
            <person name="Albert R."/>
            <person name="Binder M."/>
            <person name="Bloem J."/>
            <person name="Labutti K."/>
            <person name="Salamov A."/>
            <person name="Andreopoulos B."/>
            <person name="Baker S."/>
            <person name="Barry K."/>
            <person name="Bills G."/>
            <person name="Bluhm B."/>
            <person name="Cannon C."/>
            <person name="Castanera R."/>
            <person name="Culley D."/>
            <person name="Daum C."/>
            <person name="Ezra D."/>
            <person name="Gonzalez J."/>
            <person name="Henrissat B."/>
            <person name="Kuo A."/>
            <person name="Liang C."/>
            <person name="Lipzen A."/>
            <person name="Lutzoni F."/>
            <person name="Magnuson J."/>
            <person name="Mondo S."/>
            <person name="Nolan M."/>
            <person name="Ohm R."/>
            <person name="Pangilinan J."/>
            <person name="Park H.-J."/>
            <person name="Ramirez L."/>
            <person name="Alfaro M."/>
            <person name="Sun H."/>
            <person name="Tritt A."/>
            <person name="Yoshinaga Y."/>
            <person name="Zwiers L.-H."/>
            <person name="Turgeon B."/>
            <person name="Goodwin S."/>
            <person name="Spatafora J."/>
            <person name="Crous P."/>
            <person name="Grigoriev I."/>
        </authorList>
    </citation>
    <scope>NUCLEOTIDE SEQUENCE</scope>
    <source>
        <strain evidence="4">CBS 207.26</strain>
    </source>
</reference>
<organism evidence="4 5">
    <name type="scientific">Zopfia rhizophila CBS 207.26</name>
    <dbReference type="NCBI Taxonomy" id="1314779"/>
    <lineage>
        <taxon>Eukaryota</taxon>
        <taxon>Fungi</taxon>
        <taxon>Dikarya</taxon>
        <taxon>Ascomycota</taxon>
        <taxon>Pezizomycotina</taxon>
        <taxon>Dothideomycetes</taxon>
        <taxon>Dothideomycetes incertae sedis</taxon>
        <taxon>Zopfiaceae</taxon>
        <taxon>Zopfia</taxon>
    </lineage>
</organism>
<dbReference type="Pfam" id="PF00106">
    <property type="entry name" value="adh_short"/>
    <property type="match status" value="1"/>
</dbReference>
<evidence type="ECO:0000313" key="5">
    <source>
        <dbReference type="Proteomes" id="UP000800200"/>
    </source>
</evidence>
<keyword evidence="5" id="KW-1185">Reference proteome</keyword>
<dbReference type="CDD" id="cd05233">
    <property type="entry name" value="SDR_c"/>
    <property type="match status" value="1"/>
</dbReference>